<accession>A0ABV0Y7S8</accession>
<dbReference type="EMBL" id="JAHRIP010023685">
    <property type="protein sequence ID" value="MEQ2289565.1"/>
    <property type="molecule type" value="Genomic_DNA"/>
</dbReference>
<protein>
    <submittedName>
        <fullName evidence="2">Uncharacterized protein</fullName>
    </submittedName>
</protein>
<comment type="caution">
    <text evidence="2">The sequence shown here is derived from an EMBL/GenBank/DDBJ whole genome shotgun (WGS) entry which is preliminary data.</text>
</comment>
<proteinExistence type="predicted"/>
<reference evidence="2 3" key="1">
    <citation type="submission" date="2021-06" db="EMBL/GenBank/DDBJ databases">
        <authorList>
            <person name="Palmer J.M."/>
        </authorList>
    </citation>
    <scope>NUCLEOTIDE SEQUENCE [LARGE SCALE GENOMIC DNA]</scope>
    <source>
        <strain evidence="2 3">AS_MEX2019</strain>
        <tissue evidence="2">Muscle</tissue>
    </source>
</reference>
<feature type="region of interest" description="Disordered" evidence="1">
    <location>
        <begin position="87"/>
        <end position="109"/>
    </location>
</feature>
<organism evidence="2 3">
    <name type="scientific">Ameca splendens</name>
    <dbReference type="NCBI Taxonomy" id="208324"/>
    <lineage>
        <taxon>Eukaryota</taxon>
        <taxon>Metazoa</taxon>
        <taxon>Chordata</taxon>
        <taxon>Craniata</taxon>
        <taxon>Vertebrata</taxon>
        <taxon>Euteleostomi</taxon>
        <taxon>Actinopterygii</taxon>
        <taxon>Neopterygii</taxon>
        <taxon>Teleostei</taxon>
        <taxon>Neoteleostei</taxon>
        <taxon>Acanthomorphata</taxon>
        <taxon>Ovalentaria</taxon>
        <taxon>Atherinomorphae</taxon>
        <taxon>Cyprinodontiformes</taxon>
        <taxon>Goodeidae</taxon>
        <taxon>Ameca</taxon>
    </lineage>
</organism>
<sequence>MLKRRVNHDSPITSRDLRYSRRISSTPEALSPWSLEVTSVTSAWVLPSLCFHQGRRDGRIEEILKVILPPPNKVPILGQQLPTPNVNSVGEALLPSSETPDGLPESLRG</sequence>
<dbReference type="Proteomes" id="UP001469553">
    <property type="component" value="Unassembled WGS sequence"/>
</dbReference>
<gene>
    <name evidence="2" type="ORF">AMECASPLE_034444</name>
</gene>
<keyword evidence="3" id="KW-1185">Reference proteome</keyword>
<name>A0ABV0Y7S8_9TELE</name>
<evidence type="ECO:0000256" key="1">
    <source>
        <dbReference type="SAM" id="MobiDB-lite"/>
    </source>
</evidence>
<evidence type="ECO:0000313" key="3">
    <source>
        <dbReference type="Proteomes" id="UP001469553"/>
    </source>
</evidence>
<evidence type="ECO:0000313" key="2">
    <source>
        <dbReference type="EMBL" id="MEQ2289565.1"/>
    </source>
</evidence>